<dbReference type="InterPro" id="IPR025622">
    <property type="entry name" value="YqzE"/>
</dbReference>
<name>A0ABD4A279_9BACI</name>
<protein>
    <recommendedName>
        <fullName evidence="3">YqzE family protein</fullName>
    </recommendedName>
</protein>
<evidence type="ECO:0000313" key="1">
    <source>
        <dbReference type="EMBL" id="KIO70337.1"/>
    </source>
</evidence>
<dbReference type="EMBL" id="JXLU01000147">
    <property type="protein sequence ID" value="KIO70337.1"/>
    <property type="molecule type" value="Genomic_DNA"/>
</dbReference>
<gene>
    <name evidence="1" type="ORF">B4167_1029</name>
</gene>
<dbReference type="Pfam" id="PF14038">
    <property type="entry name" value="YqzE"/>
    <property type="match status" value="1"/>
</dbReference>
<organism evidence="1 2">
    <name type="scientific">Caldibacillus thermoamylovorans</name>
    <dbReference type="NCBI Taxonomy" id="35841"/>
    <lineage>
        <taxon>Bacteria</taxon>
        <taxon>Bacillati</taxon>
        <taxon>Bacillota</taxon>
        <taxon>Bacilli</taxon>
        <taxon>Bacillales</taxon>
        <taxon>Bacillaceae</taxon>
        <taxon>Caldibacillus</taxon>
    </lineage>
</organism>
<proteinExistence type="predicted"/>
<evidence type="ECO:0000313" key="2">
    <source>
        <dbReference type="Proteomes" id="UP000032076"/>
    </source>
</evidence>
<dbReference type="Proteomes" id="UP000032076">
    <property type="component" value="Unassembled WGS sequence"/>
</dbReference>
<comment type="caution">
    <text evidence="1">The sequence shown here is derived from an EMBL/GenBank/DDBJ whole genome shotgun (WGS) entry which is preliminary data.</text>
</comment>
<reference evidence="1 2" key="1">
    <citation type="submission" date="2015-01" db="EMBL/GenBank/DDBJ databases">
        <title>Draft Genome Sequences of Four Bacillus thermoamylovorans Strains, Isolated From Food Products.</title>
        <authorList>
            <person name="Krawcyk A.O."/>
            <person name="Berendsen E.M."/>
            <person name="Eijlander R.T."/>
            <person name="de Jong A."/>
            <person name="Wells-Bennik M."/>
            <person name="Kuipers O.P."/>
        </authorList>
    </citation>
    <scope>NUCLEOTIDE SEQUENCE [LARGE SCALE GENOMIC DNA]</scope>
    <source>
        <strain evidence="1 2">B4167</strain>
    </source>
</reference>
<dbReference type="AlphaFoldDB" id="A0ABD4A279"/>
<sequence length="68" mass="8292">MDKDAGGMKSDDYIRFLTKTVVTHFETPKEERNKRKLEKKMQKEPFVYKWFGIFPYMVKIGFKKIKKR</sequence>
<accession>A0ABD4A279</accession>
<evidence type="ECO:0008006" key="3">
    <source>
        <dbReference type="Google" id="ProtNLM"/>
    </source>
</evidence>